<name>A0A5B8UP04_9BACT</name>
<dbReference type="EC" id="3.2.1.23" evidence="2"/>
<proteinExistence type="predicted"/>
<evidence type="ECO:0000313" key="6">
    <source>
        <dbReference type="Proteomes" id="UP000321204"/>
    </source>
</evidence>
<reference evidence="5 6" key="1">
    <citation type="journal article" date="2015" name="Int. J. Syst. Evol. Microbiol.">
        <title>Flavisolibacter ginsenosidimutans sp. nov., with ginsenoside-converting activity isolated from soil used for cultivating ginseng.</title>
        <authorList>
            <person name="Zhao Y."/>
            <person name="Liu Q."/>
            <person name="Kang M.S."/>
            <person name="Jin F."/>
            <person name="Yu H."/>
            <person name="Im W.T."/>
        </authorList>
    </citation>
    <scope>NUCLEOTIDE SEQUENCE [LARGE SCALE GENOMIC DNA]</scope>
    <source>
        <strain evidence="5 6">Gsoil 636</strain>
    </source>
</reference>
<dbReference type="PANTHER" id="PTHR46323:SF2">
    <property type="entry name" value="BETA-GALACTOSIDASE"/>
    <property type="match status" value="1"/>
</dbReference>
<dbReference type="EMBL" id="CP042433">
    <property type="protein sequence ID" value="QEC57959.1"/>
    <property type="molecule type" value="Genomic_DNA"/>
</dbReference>
<evidence type="ECO:0000256" key="1">
    <source>
        <dbReference type="ARBA" id="ARBA00001412"/>
    </source>
</evidence>
<organism evidence="5 6">
    <name type="scientific">Flavisolibacter ginsenosidimutans</name>
    <dbReference type="NCBI Taxonomy" id="661481"/>
    <lineage>
        <taxon>Bacteria</taxon>
        <taxon>Pseudomonadati</taxon>
        <taxon>Bacteroidota</taxon>
        <taxon>Chitinophagia</taxon>
        <taxon>Chitinophagales</taxon>
        <taxon>Chitinophagaceae</taxon>
        <taxon>Flavisolibacter</taxon>
    </lineage>
</organism>
<dbReference type="OrthoDB" id="9814867at2"/>
<dbReference type="PROSITE" id="PS51318">
    <property type="entry name" value="TAT"/>
    <property type="match status" value="1"/>
</dbReference>
<sequence>MNDQNDPVTRRFFLTITGITTAGTLLYPKTALFAKAVEPQLPTPGAISLAGTWRFALDRNNTGAQGGWFKKPLAPEANISLPGILQTQGYGDEITADTKFVAALPRDMRWYLLPQYKPYTVPGNVQVPYLSQPVRHYLGVAWYQRDIVVPEEWAEKRIELLLERTRWQTDVYIDDKLIGSNRSLVAPHTFDLGVLKPGKHILTIRIDNSMLKPDYRPDGHAVSDAEGSTWNGIVGRIELSATSPVWIEDAQVFPNLKNKSAQVRVSIGNASGKAGTGNLSAGGVTIPVEWDATGGKGTIDVPMPNARPWSEFTPELQHLSLTLKGGEADHQGQVTFGMREISTEGNRILVNGEQLQLRFTHDGGGFPLTGYPATDVATWKKIIGICKTWGLNGTRFHSWCPPEAAFSAADELGFYLQPECGMWNSFDADGKMLAVLNDETARLLKAYGNHPSFVMLAATNEPAGRYATQLPGWDKAWKEADPRRVYSDGTGRWAPPPAGKGTAFAADYLVTGSPARGPRGWFGGDYEEALNVIRGGVKIPCVGHEIGQYCAYPDFGIIEKFAGKGKYAAFPQGIGWGKVPYMQPGNYIIMRDSAKKHGLLQRNKALAHASGKFQVACYKEEIEALLRTGSYSGYQLLDLHDYLGQGGALIGMLDAFWEEKGYVTAEEFKRFNNTTVPLLRLKERIFTTDQSLSATAEVAHFGPAPLKSVTPTWRILNSSGKSVMTGSLPTCEISRGSGQALGTITASLAKLPAPASYSLVLELPGTGFSNHWTFWLYPAGLSTRIPGDVLVTASWEEAKAQLIKGKKVLFLSGVPEKPSPDLALTTSPIFWNRLMNPNRTWMLGLLNDSKHASLAQFPTEDNCDWQWVNLLPKTTAMNMEALPSSLTSVVQPIDDWNRNLRLSLLFECAVGNGKLMVTSFDLSDKTIAQQTVAKALRESVLNYMASPKFKPQNKLTVDELEAWVPTRYIAPVILNSPPATGDVADPGQIKQ</sequence>
<dbReference type="InterPro" id="IPR017853">
    <property type="entry name" value="GH"/>
</dbReference>
<dbReference type="PANTHER" id="PTHR46323">
    <property type="entry name" value="BETA-GALACTOSIDASE"/>
    <property type="match status" value="1"/>
</dbReference>
<evidence type="ECO:0000256" key="3">
    <source>
        <dbReference type="ARBA" id="ARBA00022801"/>
    </source>
</evidence>
<dbReference type="InterPro" id="IPR006311">
    <property type="entry name" value="TAT_signal"/>
</dbReference>
<dbReference type="Gene3D" id="3.20.20.80">
    <property type="entry name" value="Glycosidases"/>
    <property type="match status" value="1"/>
</dbReference>
<gene>
    <name evidence="5" type="ORF">FSB75_19285</name>
</gene>
<comment type="catalytic activity">
    <reaction evidence="1">
        <text>Hydrolysis of terminal non-reducing beta-D-galactose residues in beta-D-galactosides.</text>
        <dbReference type="EC" id="3.2.1.23"/>
    </reaction>
</comment>
<dbReference type="AlphaFoldDB" id="A0A5B8UP04"/>
<dbReference type="InterPro" id="IPR050347">
    <property type="entry name" value="Bact_Beta-galactosidase"/>
</dbReference>
<dbReference type="SUPFAM" id="SSF51445">
    <property type="entry name" value="(Trans)glycosidases"/>
    <property type="match status" value="1"/>
</dbReference>
<dbReference type="RefSeq" id="WP_146790824.1">
    <property type="nucleotide sequence ID" value="NZ_BAABIO010000003.1"/>
</dbReference>
<accession>A0A5B8UP04</accession>
<dbReference type="GO" id="GO:0004565">
    <property type="term" value="F:beta-galactosidase activity"/>
    <property type="evidence" value="ECO:0007669"/>
    <property type="project" value="UniProtKB-EC"/>
</dbReference>
<dbReference type="SUPFAM" id="SSF49785">
    <property type="entry name" value="Galactose-binding domain-like"/>
    <property type="match status" value="1"/>
</dbReference>
<dbReference type="Proteomes" id="UP000321204">
    <property type="component" value="Chromosome"/>
</dbReference>
<keyword evidence="3" id="KW-0378">Hydrolase</keyword>
<dbReference type="InterPro" id="IPR008979">
    <property type="entry name" value="Galactose-bd-like_sf"/>
</dbReference>
<evidence type="ECO:0000256" key="4">
    <source>
        <dbReference type="ARBA" id="ARBA00023295"/>
    </source>
</evidence>
<evidence type="ECO:0000256" key="2">
    <source>
        <dbReference type="ARBA" id="ARBA00012756"/>
    </source>
</evidence>
<dbReference type="Gene3D" id="2.60.120.260">
    <property type="entry name" value="Galactose-binding domain-like"/>
    <property type="match status" value="1"/>
</dbReference>
<dbReference type="GO" id="GO:0005990">
    <property type="term" value="P:lactose catabolic process"/>
    <property type="evidence" value="ECO:0007669"/>
    <property type="project" value="TreeGrafter"/>
</dbReference>
<keyword evidence="4" id="KW-0326">Glycosidase</keyword>
<protein>
    <recommendedName>
        <fullName evidence="2">beta-galactosidase</fullName>
        <ecNumber evidence="2">3.2.1.23</ecNumber>
    </recommendedName>
</protein>
<evidence type="ECO:0000313" key="5">
    <source>
        <dbReference type="EMBL" id="QEC57959.1"/>
    </source>
</evidence>
<keyword evidence="6" id="KW-1185">Reference proteome</keyword>
<dbReference type="KEGG" id="fgg:FSB75_19285"/>
<dbReference type="GO" id="GO:0009341">
    <property type="term" value="C:beta-galactosidase complex"/>
    <property type="evidence" value="ECO:0007669"/>
    <property type="project" value="TreeGrafter"/>
</dbReference>